<keyword evidence="1" id="KW-0238">DNA-binding</keyword>
<dbReference type="InterPro" id="IPR007351">
    <property type="entry name" value="YjbR"/>
</dbReference>
<evidence type="ECO:0000313" key="1">
    <source>
        <dbReference type="EMBL" id="QCI87372.1"/>
    </source>
</evidence>
<dbReference type="Proteomes" id="UP000298615">
    <property type="component" value="Chromosome"/>
</dbReference>
<dbReference type="InterPro" id="IPR038056">
    <property type="entry name" value="YjbR-like_sf"/>
</dbReference>
<dbReference type="KEGG" id="vao:FA707_05740"/>
<name>A0A4D7CVQ2_9ENTE</name>
<dbReference type="SUPFAM" id="SSF142906">
    <property type="entry name" value="YjbR-like"/>
    <property type="match status" value="1"/>
</dbReference>
<dbReference type="GO" id="GO:0003677">
    <property type="term" value="F:DNA binding"/>
    <property type="evidence" value="ECO:0007669"/>
    <property type="project" value="UniProtKB-KW"/>
</dbReference>
<organism evidence="1 2">
    <name type="scientific">Vagococcus zengguangii</name>
    <dbReference type="NCBI Taxonomy" id="2571750"/>
    <lineage>
        <taxon>Bacteria</taxon>
        <taxon>Bacillati</taxon>
        <taxon>Bacillota</taxon>
        <taxon>Bacilli</taxon>
        <taxon>Lactobacillales</taxon>
        <taxon>Enterococcaceae</taxon>
        <taxon>Vagococcus</taxon>
    </lineage>
</organism>
<dbReference type="InterPro" id="IPR058532">
    <property type="entry name" value="YjbR/MT2646/Rv2570-like"/>
</dbReference>
<dbReference type="PANTHER" id="PTHR35145:SF1">
    <property type="entry name" value="CYTOPLASMIC PROTEIN"/>
    <property type="match status" value="1"/>
</dbReference>
<sequence>MQVLINYGQSLPYAKVYHREDWDVYYFDIFGKMFGLLSPLASQDTTLSLKNTPEQNEEWRELYPDDIIPGFHLNKKHWNTIAIANETITEELLCQLIKISYSLVCQNLKKEQKQLIAKVTEDE</sequence>
<dbReference type="PANTHER" id="PTHR35145">
    <property type="entry name" value="CYTOPLASMIC PROTEIN-RELATED"/>
    <property type="match status" value="1"/>
</dbReference>
<dbReference type="OrthoDB" id="9789813at2"/>
<keyword evidence="2" id="KW-1185">Reference proteome</keyword>
<reference evidence="1 2" key="1">
    <citation type="submission" date="2019-04" db="EMBL/GenBank/DDBJ databases">
        <title>Vagococcus sp. nov., isolated from faeces of yaks (Bos grunniens).</title>
        <authorList>
            <person name="Ge Y."/>
        </authorList>
    </citation>
    <scope>NUCLEOTIDE SEQUENCE [LARGE SCALE GENOMIC DNA]</scope>
    <source>
        <strain evidence="1 2">MN-17</strain>
    </source>
</reference>
<protein>
    <submittedName>
        <fullName evidence="1">MmcQ/YjbR family DNA-binding protein</fullName>
    </submittedName>
</protein>
<dbReference type="EMBL" id="CP039712">
    <property type="protein sequence ID" value="QCI87372.1"/>
    <property type="molecule type" value="Genomic_DNA"/>
</dbReference>
<dbReference type="Pfam" id="PF04237">
    <property type="entry name" value="YjbR"/>
    <property type="match status" value="1"/>
</dbReference>
<evidence type="ECO:0000313" key="2">
    <source>
        <dbReference type="Proteomes" id="UP000298615"/>
    </source>
</evidence>
<accession>A0A4D7CVQ2</accession>
<gene>
    <name evidence="1" type="ORF">FA707_05740</name>
</gene>
<dbReference type="AlphaFoldDB" id="A0A4D7CVQ2"/>
<dbReference type="Gene3D" id="3.90.1150.30">
    <property type="match status" value="1"/>
</dbReference>
<proteinExistence type="predicted"/>